<dbReference type="PANTHER" id="PTHR33254">
    <property type="entry name" value="4-HYDROXY-4-METHYL-2-OXOGLUTARATE ALDOLASE 3-RELATED"/>
    <property type="match status" value="1"/>
</dbReference>
<reference evidence="12" key="1">
    <citation type="submission" date="2015-08" db="EMBL/GenBank/DDBJ databases">
        <authorList>
            <person name="Varghese N."/>
        </authorList>
    </citation>
    <scope>NUCLEOTIDE SEQUENCE [LARGE SCALE GENOMIC DNA]</scope>
    <source>
        <strain evidence="12">DSM 18181</strain>
    </source>
</reference>
<keyword evidence="5 9" id="KW-0479">Metal-binding</keyword>
<comment type="catalytic activity">
    <reaction evidence="1 10">
        <text>4-hydroxy-4-methyl-2-oxoglutarate = 2 pyruvate</text>
        <dbReference type="Rhea" id="RHEA:22748"/>
        <dbReference type="ChEBI" id="CHEBI:15361"/>
        <dbReference type="ChEBI" id="CHEBI:58276"/>
        <dbReference type="EC" id="4.1.3.17"/>
    </reaction>
</comment>
<feature type="binding site" evidence="9">
    <location>
        <position position="105"/>
    </location>
    <ligand>
        <name>Mg(2+)</name>
        <dbReference type="ChEBI" id="CHEBI:18420"/>
    </ligand>
</feature>
<evidence type="ECO:0000256" key="9">
    <source>
        <dbReference type="PIRSR" id="PIRSR605493-1"/>
    </source>
</evidence>
<comment type="subunit">
    <text evidence="4 10">Homotrimer.</text>
</comment>
<evidence type="ECO:0000256" key="3">
    <source>
        <dbReference type="ARBA" id="ARBA00008621"/>
    </source>
</evidence>
<dbReference type="GO" id="GO:0047443">
    <property type="term" value="F:4-hydroxy-4-methyl-2-oxoglutarate aldolase activity"/>
    <property type="evidence" value="ECO:0007669"/>
    <property type="project" value="UniProtKB-EC"/>
</dbReference>
<dbReference type="EC" id="4.1.1.112" evidence="10"/>
<evidence type="ECO:0000256" key="7">
    <source>
        <dbReference type="ARBA" id="ARBA00025046"/>
    </source>
</evidence>
<keyword evidence="9" id="KW-0460">Magnesium</keyword>
<dbReference type="NCBIfam" id="TIGR01935">
    <property type="entry name" value="NOT-MenG"/>
    <property type="match status" value="1"/>
</dbReference>
<dbReference type="InterPro" id="IPR005493">
    <property type="entry name" value="RraA/RraA-like"/>
</dbReference>
<evidence type="ECO:0000256" key="10">
    <source>
        <dbReference type="RuleBase" id="RU004338"/>
    </source>
</evidence>
<name>A0A0K6I8U8_9BURK</name>
<accession>A0A0K6I8U8</accession>
<keyword evidence="12" id="KW-1185">Reference proteome</keyword>
<dbReference type="OrthoDB" id="943692at2"/>
<comment type="similarity">
    <text evidence="3 10">Belongs to the class II aldolase/RraA-like family.</text>
</comment>
<dbReference type="Gene3D" id="3.50.30.40">
    <property type="entry name" value="Ribonuclease E inhibitor RraA/RraA-like"/>
    <property type="match status" value="1"/>
</dbReference>
<evidence type="ECO:0000256" key="6">
    <source>
        <dbReference type="ARBA" id="ARBA00023239"/>
    </source>
</evidence>
<gene>
    <name evidence="11" type="ORF">Ga0061069_11075</name>
</gene>
<evidence type="ECO:0000313" key="11">
    <source>
        <dbReference type="EMBL" id="CUA99732.1"/>
    </source>
</evidence>
<dbReference type="RefSeq" id="WP_055451472.1">
    <property type="nucleotide sequence ID" value="NZ_CYHF01000010.1"/>
</dbReference>
<protein>
    <recommendedName>
        <fullName evidence="10">4-hydroxy-4-methyl-2-oxoglutarate aldolase</fullName>
        <shortName evidence="10">HMG aldolase</shortName>
        <ecNumber evidence="10">4.1.1.112</ecNumber>
        <ecNumber evidence="10">4.1.3.17</ecNumber>
    </recommendedName>
    <alternativeName>
        <fullName evidence="10">Oxaloacetate decarboxylase</fullName>
    </alternativeName>
</protein>
<evidence type="ECO:0000256" key="4">
    <source>
        <dbReference type="ARBA" id="ARBA00011233"/>
    </source>
</evidence>
<dbReference type="EMBL" id="CYHF01000010">
    <property type="protein sequence ID" value="CUA99732.1"/>
    <property type="molecule type" value="Genomic_DNA"/>
</dbReference>
<dbReference type="STRING" id="339866.GCA_001418255_02635"/>
<evidence type="ECO:0000313" key="12">
    <source>
        <dbReference type="Proteomes" id="UP000183649"/>
    </source>
</evidence>
<sequence>MHALFSTCDLCDAHREALHNNELRVLPPVFRSFGKINRFRGQIATVQCRDDNALIRSTLESAGLARVLVVDGAASMKRALLGGKLAALAAQNGWAGVVINGCVRDVNEIQQVPIGLLALAAMPAPPDKQGHGMVEAVLNIQDVIVRPGEWLYADEDGVIISHEQLGLAL</sequence>
<dbReference type="GO" id="GO:0051252">
    <property type="term" value="P:regulation of RNA metabolic process"/>
    <property type="evidence" value="ECO:0007669"/>
    <property type="project" value="InterPro"/>
</dbReference>
<feature type="binding site" evidence="9">
    <location>
        <begin position="82"/>
        <end position="85"/>
    </location>
    <ligand>
        <name>substrate</name>
    </ligand>
</feature>
<evidence type="ECO:0000256" key="1">
    <source>
        <dbReference type="ARBA" id="ARBA00001342"/>
    </source>
</evidence>
<dbReference type="CDD" id="cd16841">
    <property type="entry name" value="RraA_family"/>
    <property type="match status" value="1"/>
</dbReference>
<dbReference type="EC" id="4.1.3.17" evidence="10"/>
<keyword evidence="6 10" id="KW-0456">Lyase</keyword>
<dbReference type="NCBIfam" id="NF006875">
    <property type="entry name" value="PRK09372.1"/>
    <property type="match status" value="1"/>
</dbReference>
<dbReference type="GO" id="GO:0046872">
    <property type="term" value="F:metal ion binding"/>
    <property type="evidence" value="ECO:0007669"/>
    <property type="project" value="UniProtKB-KW"/>
</dbReference>
<dbReference type="InterPro" id="IPR010203">
    <property type="entry name" value="RraA"/>
</dbReference>
<dbReference type="Proteomes" id="UP000183649">
    <property type="component" value="Unassembled WGS sequence"/>
</dbReference>
<comment type="cofactor">
    <cofactor evidence="2 10">
        <name>a divalent metal cation</name>
        <dbReference type="ChEBI" id="CHEBI:60240"/>
    </cofactor>
</comment>
<proteinExistence type="inferred from homology"/>
<dbReference type="SUPFAM" id="SSF89562">
    <property type="entry name" value="RraA-like"/>
    <property type="match status" value="1"/>
</dbReference>
<feature type="binding site" evidence="9">
    <location>
        <position position="104"/>
    </location>
    <ligand>
        <name>substrate</name>
    </ligand>
</feature>
<dbReference type="PANTHER" id="PTHR33254:SF4">
    <property type="entry name" value="4-HYDROXY-4-METHYL-2-OXOGLUTARATE ALDOLASE 3-RELATED"/>
    <property type="match status" value="1"/>
</dbReference>
<dbReference type="AlphaFoldDB" id="A0A0K6I8U8"/>
<dbReference type="Pfam" id="PF03737">
    <property type="entry name" value="RraA-like"/>
    <property type="match status" value="1"/>
</dbReference>
<evidence type="ECO:0000256" key="5">
    <source>
        <dbReference type="ARBA" id="ARBA00022723"/>
    </source>
</evidence>
<comment type="function">
    <text evidence="7 10">Catalyzes the aldol cleavage of 4-hydroxy-4-methyl-2-oxoglutarate (HMG) into 2 molecules of pyruvate. Also contains a secondary oxaloacetate (OAA) decarboxylase activity due to the common pyruvate enolate transition state formed following C-C bond cleavage in the retro-aldol and decarboxylation reactions.</text>
</comment>
<evidence type="ECO:0000256" key="2">
    <source>
        <dbReference type="ARBA" id="ARBA00001968"/>
    </source>
</evidence>
<dbReference type="GO" id="GO:0008428">
    <property type="term" value="F:ribonuclease inhibitor activity"/>
    <property type="evidence" value="ECO:0007669"/>
    <property type="project" value="InterPro"/>
</dbReference>
<comment type="catalytic activity">
    <reaction evidence="8 10">
        <text>oxaloacetate + H(+) = pyruvate + CO2</text>
        <dbReference type="Rhea" id="RHEA:15641"/>
        <dbReference type="ChEBI" id="CHEBI:15361"/>
        <dbReference type="ChEBI" id="CHEBI:15378"/>
        <dbReference type="ChEBI" id="CHEBI:16452"/>
        <dbReference type="ChEBI" id="CHEBI:16526"/>
        <dbReference type="EC" id="4.1.1.112"/>
    </reaction>
</comment>
<comment type="cofactor">
    <cofactor evidence="9">
        <name>Mg(2+)</name>
        <dbReference type="ChEBI" id="CHEBI:18420"/>
    </cofactor>
</comment>
<evidence type="ECO:0000256" key="8">
    <source>
        <dbReference type="ARBA" id="ARBA00047973"/>
    </source>
</evidence>
<dbReference type="InterPro" id="IPR036704">
    <property type="entry name" value="RraA/RraA-like_sf"/>
</dbReference>
<dbReference type="GO" id="GO:0008948">
    <property type="term" value="F:oxaloacetate decarboxylase activity"/>
    <property type="evidence" value="ECO:0007669"/>
    <property type="project" value="UniProtKB-EC"/>
</dbReference>
<organism evidence="11 12">
    <name type="scientific">Thiomonas bhubaneswarensis</name>
    <dbReference type="NCBI Taxonomy" id="339866"/>
    <lineage>
        <taxon>Bacteria</taxon>
        <taxon>Pseudomonadati</taxon>
        <taxon>Pseudomonadota</taxon>
        <taxon>Betaproteobacteria</taxon>
        <taxon>Burkholderiales</taxon>
        <taxon>Thiomonas</taxon>
    </lineage>
</organism>